<dbReference type="AlphaFoldDB" id="A0A834KAB9"/>
<proteinExistence type="predicted"/>
<protein>
    <submittedName>
        <fullName evidence="1">Uncharacterized protein</fullName>
    </submittedName>
</protein>
<comment type="caution">
    <text evidence="1">The sequence shown here is derived from an EMBL/GenBank/DDBJ whole genome shotgun (WGS) entry which is preliminary data.</text>
</comment>
<name>A0A834KAB9_VESPE</name>
<dbReference type="Proteomes" id="UP000600918">
    <property type="component" value="Unassembled WGS sequence"/>
</dbReference>
<evidence type="ECO:0000313" key="2">
    <source>
        <dbReference type="Proteomes" id="UP000600918"/>
    </source>
</evidence>
<gene>
    <name evidence="1" type="ORF">H0235_015983</name>
</gene>
<accession>A0A834KAB9</accession>
<organism evidence="1 2">
    <name type="scientific">Vespula pensylvanica</name>
    <name type="common">Western yellow jacket</name>
    <name type="synonym">Wasp</name>
    <dbReference type="NCBI Taxonomy" id="30213"/>
    <lineage>
        <taxon>Eukaryota</taxon>
        <taxon>Metazoa</taxon>
        <taxon>Ecdysozoa</taxon>
        <taxon>Arthropoda</taxon>
        <taxon>Hexapoda</taxon>
        <taxon>Insecta</taxon>
        <taxon>Pterygota</taxon>
        <taxon>Neoptera</taxon>
        <taxon>Endopterygota</taxon>
        <taxon>Hymenoptera</taxon>
        <taxon>Apocrita</taxon>
        <taxon>Aculeata</taxon>
        <taxon>Vespoidea</taxon>
        <taxon>Vespidae</taxon>
        <taxon>Vespinae</taxon>
        <taxon>Vespula</taxon>
    </lineage>
</organism>
<keyword evidence="2" id="KW-1185">Reference proteome</keyword>
<evidence type="ECO:0000313" key="1">
    <source>
        <dbReference type="EMBL" id="KAF7400246.1"/>
    </source>
</evidence>
<dbReference type="EMBL" id="JACSDY010000018">
    <property type="protein sequence ID" value="KAF7400246.1"/>
    <property type="molecule type" value="Genomic_DNA"/>
</dbReference>
<sequence length="171" mass="19953">MLFKYTMLFKYYMGIYYAIVSETFRYTMYRLMSKVVEVRIIHLKEEIDHDGILCITNLEELQKNITPEAKLPKTNHLREMLTDIFYEIQLAMHCVAVNEFGSKRVNFSLRSSYQTRCEDALISKNSGGFILKAIVTLITRDTKDSAKRTNETIWCTNNIRTAASSARYGYN</sequence>
<reference evidence="1" key="1">
    <citation type="journal article" date="2020" name="G3 (Bethesda)">
        <title>High-Quality Assemblies for Three Invasive Social Wasps from the &lt;i&gt;Vespula&lt;/i&gt; Genus.</title>
        <authorList>
            <person name="Harrop T.W.R."/>
            <person name="Guhlin J."/>
            <person name="McLaughlin G.M."/>
            <person name="Permina E."/>
            <person name="Stockwell P."/>
            <person name="Gilligan J."/>
            <person name="Le Lec M.F."/>
            <person name="Gruber M.A.M."/>
            <person name="Quinn O."/>
            <person name="Lovegrove M."/>
            <person name="Duncan E.J."/>
            <person name="Remnant E.J."/>
            <person name="Van Eeckhoven J."/>
            <person name="Graham B."/>
            <person name="Knapp R.A."/>
            <person name="Langford K.W."/>
            <person name="Kronenberg Z."/>
            <person name="Press M.O."/>
            <person name="Eacker S.M."/>
            <person name="Wilson-Rankin E.E."/>
            <person name="Purcell J."/>
            <person name="Lester P.J."/>
            <person name="Dearden P.K."/>
        </authorList>
    </citation>
    <scope>NUCLEOTIDE SEQUENCE</scope>
    <source>
        <strain evidence="1">Volc-1</strain>
    </source>
</reference>